<accession>A0A9D9N6M6</accession>
<reference evidence="1" key="1">
    <citation type="submission" date="2020-10" db="EMBL/GenBank/DDBJ databases">
        <authorList>
            <person name="Gilroy R."/>
        </authorList>
    </citation>
    <scope>NUCLEOTIDE SEQUENCE</scope>
    <source>
        <strain evidence="1">E3-2379</strain>
    </source>
</reference>
<name>A0A9D9N6M6_9FIRM</name>
<dbReference type="GO" id="GO:0042601">
    <property type="term" value="C:endospore-forming forespore"/>
    <property type="evidence" value="ECO:0007669"/>
    <property type="project" value="TreeGrafter"/>
</dbReference>
<dbReference type="InterPro" id="IPR047175">
    <property type="entry name" value="CotS-like"/>
</dbReference>
<dbReference type="Proteomes" id="UP000823618">
    <property type="component" value="Unassembled WGS sequence"/>
</dbReference>
<sequence>MDEKLLEIIDQFDLHVEHTYRGRGGTICVTKDGMTILKEFHSSAGKLMDEYELKQYLRLEGFSFVDQHIKNKQGTFFAEDRYHTIYIMKEYYEGKECDIRNAEDIKLAAKNLAQFHKIAEKAPVGQRERKRHQSLLSLLEKRTRELKRAKTYMEHSLKKGEFEYLYMRSYDNFFQQAKEAISICKEIGESQEKTALGICHGEYNQHNIIKTEKGIATINFEHFCYQSQWIDFHHFLRKALEKNQYQIEVAQKMIEGYNQIHSLEAKDYQFIHLLLLYPDKYFKIANHYNSRRKAFISPKDMEKLVDTIEQNKKKEEFLSWYQKKFL</sequence>
<dbReference type="AlphaFoldDB" id="A0A9D9N6M6"/>
<organism evidence="1 2">
    <name type="scientific">Candidatus Scybalomonas excrementavium</name>
    <dbReference type="NCBI Taxonomy" id="2840943"/>
    <lineage>
        <taxon>Bacteria</taxon>
        <taxon>Bacillati</taxon>
        <taxon>Bacillota</taxon>
        <taxon>Clostridia</taxon>
        <taxon>Lachnospirales</taxon>
        <taxon>Lachnospiraceae</taxon>
        <taxon>Lachnospiraceae incertae sedis</taxon>
        <taxon>Candidatus Scybalomonas</taxon>
    </lineage>
</organism>
<dbReference type="SUPFAM" id="SSF56112">
    <property type="entry name" value="Protein kinase-like (PK-like)"/>
    <property type="match status" value="1"/>
</dbReference>
<gene>
    <name evidence="1" type="ORF">IAC13_00950</name>
</gene>
<proteinExistence type="predicted"/>
<dbReference type="InterPro" id="IPR011009">
    <property type="entry name" value="Kinase-like_dom_sf"/>
</dbReference>
<evidence type="ECO:0008006" key="3">
    <source>
        <dbReference type="Google" id="ProtNLM"/>
    </source>
</evidence>
<reference evidence="1" key="2">
    <citation type="journal article" date="2021" name="PeerJ">
        <title>Extensive microbial diversity within the chicken gut microbiome revealed by metagenomics and culture.</title>
        <authorList>
            <person name="Gilroy R."/>
            <person name="Ravi A."/>
            <person name="Getino M."/>
            <person name="Pursley I."/>
            <person name="Horton D.L."/>
            <person name="Alikhan N.F."/>
            <person name="Baker D."/>
            <person name="Gharbi K."/>
            <person name="Hall N."/>
            <person name="Watson M."/>
            <person name="Adriaenssens E.M."/>
            <person name="Foster-Nyarko E."/>
            <person name="Jarju S."/>
            <person name="Secka A."/>
            <person name="Antonio M."/>
            <person name="Oren A."/>
            <person name="Chaudhuri R.R."/>
            <person name="La Ragione R."/>
            <person name="Hildebrand F."/>
            <person name="Pallen M.J."/>
        </authorList>
    </citation>
    <scope>NUCLEOTIDE SEQUENCE</scope>
    <source>
        <strain evidence="1">E3-2379</strain>
    </source>
</reference>
<dbReference type="PANTHER" id="PTHR39179">
    <property type="entry name" value="SPORE COAT PROTEIN I"/>
    <property type="match status" value="1"/>
</dbReference>
<dbReference type="Gene3D" id="3.90.1200.10">
    <property type="match status" value="1"/>
</dbReference>
<evidence type="ECO:0000313" key="2">
    <source>
        <dbReference type="Proteomes" id="UP000823618"/>
    </source>
</evidence>
<dbReference type="EMBL" id="JADIML010000026">
    <property type="protein sequence ID" value="MBO8462481.1"/>
    <property type="molecule type" value="Genomic_DNA"/>
</dbReference>
<evidence type="ECO:0000313" key="1">
    <source>
        <dbReference type="EMBL" id="MBO8462481.1"/>
    </source>
</evidence>
<dbReference type="Gene3D" id="3.30.200.20">
    <property type="entry name" value="Phosphorylase Kinase, domain 1"/>
    <property type="match status" value="1"/>
</dbReference>
<protein>
    <recommendedName>
        <fullName evidence="3">Aminoglycoside phosphotransferase domain-containing protein</fullName>
    </recommendedName>
</protein>
<dbReference type="PANTHER" id="PTHR39179:SF1">
    <property type="entry name" value="SPORE COAT PROTEIN I"/>
    <property type="match status" value="1"/>
</dbReference>
<comment type="caution">
    <text evidence="1">The sequence shown here is derived from an EMBL/GenBank/DDBJ whole genome shotgun (WGS) entry which is preliminary data.</text>
</comment>